<keyword evidence="2" id="KW-1185">Reference proteome</keyword>
<dbReference type="AlphaFoldDB" id="A0AAV5J3M5"/>
<gene>
    <name evidence="1" type="ORF">SLEP1_g18513</name>
</gene>
<organism evidence="1 2">
    <name type="scientific">Rubroshorea leprosula</name>
    <dbReference type="NCBI Taxonomy" id="152421"/>
    <lineage>
        <taxon>Eukaryota</taxon>
        <taxon>Viridiplantae</taxon>
        <taxon>Streptophyta</taxon>
        <taxon>Embryophyta</taxon>
        <taxon>Tracheophyta</taxon>
        <taxon>Spermatophyta</taxon>
        <taxon>Magnoliopsida</taxon>
        <taxon>eudicotyledons</taxon>
        <taxon>Gunneridae</taxon>
        <taxon>Pentapetalae</taxon>
        <taxon>rosids</taxon>
        <taxon>malvids</taxon>
        <taxon>Malvales</taxon>
        <taxon>Dipterocarpaceae</taxon>
        <taxon>Rubroshorea</taxon>
    </lineage>
</organism>
<accession>A0AAV5J3M5</accession>
<proteinExistence type="predicted"/>
<comment type="caution">
    <text evidence="1">The sequence shown here is derived from an EMBL/GenBank/DDBJ whole genome shotgun (WGS) entry which is preliminary data.</text>
</comment>
<sequence>MIRCHTFLRSITRKGTRKVTYKSSISKLGFHDWITRYVACLGIGTNNEADFWAIKIGLELDG</sequence>
<name>A0AAV5J3M5_9ROSI</name>
<dbReference type="EMBL" id="BPVZ01000025">
    <property type="protein sequence ID" value="GKV06644.1"/>
    <property type="molecule type" value="Genomic_DNA"/>
</dbReference>
<protein>
    <recommendedName>
        <fullName evidence="3">Homing endonuclease LAGLIDADG domain-containing protein</fullName>
    </recommendedName>
</protein>
<evidence type="ECO:0000313" key="1">
    <source>
        <dbReference type="EMBL" id="GKV06644.1"/>
    </source>
</evidence>
<evidence type="ECO:0008006" key="3">
    <source>
        <dbReference type="Google" id="ProtNLM"/>
    </source>
</evidence>
<evidence type="ECO:0000313" key="2">
    <source>
        <dbReference type="Proteomes" id="UP001054252"/>
    </source>
</evidence>
<reference evidence="1 2" key="1">
    <citation type="journal article" date="2021" name="Commun. Biol.">
        <title>The genome of Shorea leprosula (Dipterocarpaceae) highlights the ecological relevance of drought in aseasonal tropical rainforests.</title>
        <authorList>
            <person name="Ng K.K.S."/>
            <person name="Kobayashi M.J."/>
            <person name="Fawcett J.A."/>
            <person name="Hatakeyama M."/>
            <person name="Paape T."/>
            <person name="Ng C.H."/>
            <person name="Ang C.C."/>
            <person name="Tnah L.H."/>
            <person name="Lee C.T."/>
            <person name="Nishiyama T."/>
            <person name="Sese J."/>
            <person name="O'Brien M.J."/>
            <person name="Copetti D."/>
            <person name="Mohd Noor M.I."/>
            <person name="Ong R.C."/>
            <person name="Putra M."/>
            <person name="Sireger I.Z."/>
            <person name="Indrioko S."/>
            <person name="Kosugi Y."/>
            <person name="Izuno A."/>
            <person name="Isagi Y."/>
            <person name="Lee S.L."/>
            <person name="Shimizu K.K."/>
        </authorList>
    </citation>
    <scope>NUCLEOTIDE SEQUENCE [LARGE SCALE GENOMIC DNA]</scope>
    <source>
        <strain evidence="1">214</strain>
    </source>
</reference>
<dbReference type="Proteomes" id="UP001054252">
    <property type="component" value="Unassembled WGS sequence"/>
</dbReference>